<evidence type="ECO:0000313" key="4">
    <source>
        <dbReference type="WBParaSite" id="SCUD_0000389901-mRNA-1"/>
    </source>
</evidence>
<dbReference type="Proteomes" id="UP000279833">
    <property type="component" value="Unassembled WGS sequence"/>
</dbReference>
<dbReference type="AlphaFoldDB" id="A0A183JMG7"/>
<evidence type="ECO:0000313" key="3">
    <source>
        <dbReference type="Proteomes" id="UP000279833"/>
    </source>
</evidence>
<keyword evidence="1" id="KW-0472">Membrane</keyword>
<dbReference type="EMBL" id="UZAK01004701">
    <property type="protein sequence ID" value="VDO85209.1"/>
    <property type="molecule type" value="Genomic_DNA"/>
</dbReference>
<reference evidence="4" key="1">
    <citation type="submission" date="2016-06" db="UniProtKB">
        <authorList>
            <consortium name="WormBaseParasite"/>
        </authorList>
    </citation>
    <scope>IDENTIFICATION</scope>
</reference>
<organism evidence="4">
    <name type="scientific">Schistosoma curassoni</name>
    <dbReference type="NCBI Taxonomy" id="6186"/>
    <lineage>
        <taxon>Eukaryota</taxon>
        <taxon>Metazoa</taxon>
        <taxon>Spiralia</taxon>
        <taxon>Lophotrochozoa</taxon>
        <taxon>Platyhelminthes</taxon>
        <taxon>Trematoda</taxon>
        <taxon>Digenea</taxon>
        <taxon>Strigeidida</taxon>
        <taxon>Schistosomatoidea</taxon>
        <taxon>Schistosomatidae</taxon>
        <taxon>Schistosoma</taxon>
    </lineage>
</organism>
<proteinExistence type="predicted"/>
<dbReference type="WBParaSite" id="SCUD_0000389901-mRNA-1">
    <property type="protein sequence ID" value="SCUD_0000389901-mRNA-1"/>
    <property type="gene ID" value="SCUD_0000389901"/>
</dbReference>
<protein>
    <submittedName>
        <fullName evidence="2 4">Uncharacterized protein</fullName>
    </submittedName>
</protein>
<sequence>MLFSLRDHHHHHIQCNSIISNQPILNINQFINCSFNNYDRYQLKCHYQQNHTTIMKLSNISQIKYINLPLSCIVHRIQLIKTRLFHDLFNWINLFLRNLLNLLFFLLPSLFGK</sequence>
<evidence type="ECO:0000256" key="1">
    <source>
        <dbReference type="SAM" id="Phobius"/>
    </source>
</evidence>
<feature type="transmembrane region" description="Helical" evidence="1">
    <location>
        <begin position="88"/>
        <end position="111"/>
    </location>
</feature>
<accession>A0A183JMG7</accession>
<keyword evidence="1" id="KW-0812">Transmembrane</keyword>
<evidence type="ECO:0000313" key="2">
    <source>
        <dbReference type="EMBL" id="VDO85209.1"/>
    </source>
</evidence>
<gene>
    <name evidence="2" type="ORF">SCUD_LOCUS3899</name>
</gene>
<name>A0A183JMG7_9TREM</name>
<keyword evidence="1" id="KW-1133">Transmembrane helix</keyword>
<keyword evidence="3" id="KW-1185">Reference proteome</keyword>
<reference evidence="2 3" key="2">
    <citation type="submission" date="2018-11" db="EMBL/GenBank/DDBJ databases">
        <authorList>
            <consortium name="Pathogen Informatics"/>
        </authorList>
    </citation>
    <scope>NUCLEOTIDE SEQUENCE [LARGE SCALE GENOMIC DNA]</scope>
    <source>
        <strain evidence="2">Dakar</strain>
        <strain evidence="3">Dakar, Senegal</strain>
    </source>
</reference>